<keyword evidence="1" id="KW-1133">Transmembrane helix</keyword>
<accession>A0ABV5KA35</accession>
<evidence type="ECO:0000313" key="3">
    <source>
        <dbReference type="Proteomes" id="UP001589750"/>
    </source>
</evidence>
<protein>
    <submittedName>
        <fullName evidence="2">Uncharacterized protein</fullName>
    </submittedName>
</protein>
<reference evidence="2 3" key="1">
    <citation type="submission" date="2024-09" db="EMBL/GenBank/DDBJ databases">
        <authorList>
            <person name="Sun Q."/>
            <person name="Mori K."/>
        </authorList>
    </citation>
    <scope>NUCLEOTIDE SEQUENCE [LARGE SCALE GENOMIC DNA]</scope>
    <source>
        <strain evidence="2 3">JCM 9626</strain>
    </source>
</reference>
<evidence type="ECO:0000313" key="2">
    <source>
        <dbReference type="EMBL" id="MFB9312750.1"/>
    </source>
</evidence>
<name>A0ABV5KA35_9ACTN</name>
<keyword evidence="3" id="KW-1185">Reference proteome</keyword>
<feature type="transmembrane region" description="Helical" evidence="1">
    <location>
        <begin position="307"/>
        <end position="326"/>
    </location>
</feature>
<dbReference type="EMBL" id="JBHMDG010000008">
    <property type="protein sequence ID" value="MFB9312750.1"/>
    <property type="molecule type" value="Genomic_DNA"/>
</dbReference>
<gene>
    <name evidence="2" type="ORF">ACFFRI_06805</name>
</gene>
<organism evidence="2 3">
    <name type="scientific">Nocardioides plantarum</name>
    <dbReference type="NCBI Taxonomy" id="29299"/>
    <lineage>
        <taxon>Bacteria</taxon>
        <taxon>Bacillati</taxon>
        <taxon>Actinomycetota</taxon>
        <taxon>Actinomycetes</taxon>
        <taxon>Propionibacteriales</taxon>
        <taxon>Nocardioidaceae</taxon>
        <taxon>Nocardioides</taxon>
    </lineage>
</organism>
<dbReference type="RefSeq" id="WP_170215265.1">
    <property type="nucleotide sequence ID" value="NZ_JBHMDG010000008.1"/>
</dbReference>
<evidence type="ECO:0000256" key="1">
    <source>
        <dbReference type="SAM" id="Phobius"/>
    </source>
</evidence>
<feature type="transmembrane region" description="Helical" evidence="1">
    <location>
        <begin position="12"/>
        <end position="34"/>
    </location>
</feature>
<dbReference type="Proteomes" id="UP001589750">
    <property type="component" value="Unassembled WGS sequence"/>
</dbReference>
<feature type="transmembrane region" description="Helical" evidence="1">
    <location>
        <begin position="190"/>
        <end position="213"/>
    </location>
</feature>
<feature type="transmembrane region" description="Helical" evidence="1">
    <location>
        <begin position="219"/>
        <end position="237"/>
    </location>
</feature>
<keyword evidence="1" id="KW-0812">Transmembrane</keyword>
<sequence length="346" mass="35318">MDTPTTLRPRPGLPVVLVVMLVAGLVLAPLMFALQVGSEGPQPDAVEMGVVGPVVVSQSVVERAAALPGAPRRVVVLPEDDDPADAVRRGLLDATVDIDLGKPYDVLRVSSTADPDLVAAVRAQVASVSLGYGRVVRVVEVRPVRNPDAWRGTPYAVVVAWIVLGVALAIGLLLVAGSRVTSTRQALTRVLVLAVLSVVAAFAIALVVSTVTASTDLGLLRTTAVGATTIAATAWLIRGAEAVFGLAGLAVAGSFSLAALAPLLALTDPAGLPSPWPDIVPWTVPGAALSLTRADVFFGTSVGVRPVAVLLSWLVLALLTLGAAVVDRPADEPADESAEDPAVPAA</sequence>
<feature type="transmembrane region" description="Helical" evidence="1">
    <location>
        <begin position="155"/>
        <end position="178"/>
    </location>
</feature>
<keyword evidence="1" id="KW-0472">Membrane</keyword>
<feature type="transmembrane region" description="Helical" evidence="1">
    <location>
        <begin position="244"/>
        <end position="266"/>
    </location>
</feature>
<comment type="caution">
    <text evidence="2">The sequence shown here is derived from an EMBL/GenBank/DDBJ whole genome shotgun (WGS) entry which is preliminary data.</text>
</comment>
<proteinExistence type="predicted"/>